<evidence type="ECO:0000256" key="2">
    <source>
        <dbReference type="ARBA" id="ARBA00023239"/>
    </source>
</evidence>
<dbReference type="Pfam" id="PF00701">
    <property type="entry name" value="DHDPS"/>
    <property type="match status" value="1"/>
</dbReference>
<comment type="similarity">
    <text evidence="1 3">Belongs to the DapA family.</text>
</comment>
<sequence>MNQPASLINARSQGVFVISATPFTDEGALDLPSVDSLTDFYLAKGASGLTILGMMGEASKLTDEESLAMVRRVLARVAGRVPVVVGVSHASLDQVRRLSHTAMALGAAGVMLTPVAGLRTDDQVQGYCAAALHQLGPGVSVCLQDFPQATGVYTSVAVIGRLIDEFEQVVMFKHEDMPGLRKLSQLRAAEGSGRRRVSILAGNGGLFLPQELRRGADGAMTGFAYPEMLARVCRLHAEGRAAEAEDVYDAYLPLLRHEFQYGVGLALRKEVLRRRGAIRSAFVRKPGPVLDAADHADLQWLMDRLEARIGLLPQVPPHS</sequence>
<dbReference type="PANTHER" id="PTHR12128">
    <property type="entry name" value="DIHYDRODIPICOLINATE SYNTHASE"/>
    <property type="match status" value="1"/>
</dbReference>
<dbReference type="SMART" id="SM01130">
    <property type="entry name" value="DHDPS"/>
    <property type="match status" value="1"/>
</dbReference>
<keyword evidence="2 3" id="KW-0456">Lyase</keyword>
<dbReference type="Proteomes" id="UP000461670">
    <property type="component" value="Unassembled WGS sequence"/>
</dbReference>
<dbReference type="SUPFAM" id="SSF51569">
    <property type="entry name" value="Aldolase"/>
    <property type="match status" value="1"/>
</dbReference>
<evidence type="ECO:0000256" key="3">
    <source>
        <dbReference type="PIRNR" id="PIRNR001365"/>
    </source>
</evidence>
<gene>
    <name evidence="5" type="primary">araD_2</name>
    <name evidence="5" type="ORF">GAK30_02374</name>
</gene>
<name>A0A7V8FN91_9BURK</name>
<feature type="binding site" evidence="4">
    <location>
        <position position="220"/>
    </location>
    <ligand>
        <name>pyruvate</name>
        <dbReference type="ChEBI" id="CHEBI:15361"/>
    </ligand>
</feature>
<dbReference type="InterPro" id="IPR013785">
    <property type="entry name" value="Aldolase_TIM"/>
</dbReference>
<organism evidence="5 6">
    <name type="scientific">Paracidovorax wautersii</name>
    <dbReference type="NCBI Taxonomy" id="1177982"/>
    <lineage>
        <taxon>Bacteria</taxon>
        <taxon>Pseudomonadati</taxon>
        <taxon>Pseudomonadota</taxon>
        <taxon>Betaproteobacteria</taxon>
        <taxon>Burkholderiales</taxon>
        <taxon>Comamonadaceae</taxon>
        <taxon>Paracidovorax</taxon>
    </lineage>
</organism>
<dbReference type="AlphaFoldDB" id="A0A7V8FN91"/>
<dbReference type="CDD" id="cd00408">
    <property type="entry name" value="DHDPS-like"/>
    <property type="match status" value="1"/>
</dbReference>
<dbReference type="PIRSF" id="PIRSF001365">
    <property type="entry name" value="DHDPS"/>
    <property type="match status" value="1"/>
</dbReference>
<protein>
    <submittedName>
        <fullName evidence="5">L-2-keto-3-deoxyarabonate dehydratase</fullName>
    </submittedName>
</protein>
<dbReference type="PANTHER" id="PTHR12128:SF66">
    <property type="entry name" value="4-HYDROXY-2-OXOGLUTARATE ALDOLASE, MITOCHONDRIAL"/>
    <property type="match status" value="1"/>
</dbReference>
<evidence type="ECO:0000256" key="1">
    <source>
        <dbReference type="ARBA" id="ARBA00007592"/>
    </source>
</evidence>
<accession>A0A7V8FN91</accession>
<dbReference type="GO" id="GO:0005829">
    <property type="term" value="C:cytosol"/>
    <property type="evidence" value="ECO:0007669"/>
    <property type="project" value="TreeGrafter"/>
</dbReference>
<evidence type="ECO:0000313" key="6">
    <source>
        <dbReference type="Proteomes" id="UP000461670"/>
    </source>
</evidence>
<comment type="caution">
    <text evidence="5">The sequence shown here is derived from an EMBL/GenBank/DDBJ whole genome shotgun (WGS) entry which is preliminary data.</text>
</comment>
<evidence type="ECO:0000313" key="5">
    <source>
        <dbReference type="EMBL" id="KAF1020670.1"/>
    </source>
</evidence>
<dbReference type="EMBL" id="WNDQ01000032">
    <property type="protein sequence ID" value="KAF1020670.1"/>
    <property type="molecule type" value="Genomic_DNA"/>
</dbReference>
<proteinExistence type="inferred from homology"/>
<dbReference type="GO" id="GO:0008840">
    <property type="term" value="F:4-hydroxy-tetrahydrodipicolinate synthase activity"/>
    <property type="evidence" value="ECO:0007669"/>
    <property type="project" value="TreeGrafter"/>
</dbReference>
<evidence type="ECO:0000256" key="4">
    <source>
        <dbReference type="PIRSR" id="PIRSR001365-2"/>
    </source>
</evidence>
<reference evidence="6" key="1">
    <citation type="journal article" date="2020" name="MBio">
        <title>Horizontal gene transfer to a defensive symbiont with a reduced genome amongst a multipartite beetle microbiome.</title>
        <authorList>
            <person name="Waterworth S.C."/>
            <person name="Florez L.V."/>
            <person name="Rees E.R."/>
            <person name="Hertweck C."/>
            <person name="Kaltenpoth M."/>
            <person name="Kwan J.C."/>
        </authorList>
    </citation>
    <scope>NUCLEOTIDE SEQUENCE [LARGE SCALE GENOMIC DNA]</scope>
</reference>
<dbReference type="Gene3D" id="3.20.20.70">
    <property type="entry name" value="Aldolase class I"/>
    <property type="match status" value="1"/>
</dbReference>
<dbReference type="InterPro" id="IPR002220">
    <property type="entry name" value="DapA-like"/>
</dbReference>